<evidence type="ECO:0000313" key="2">
    <source>
        <dbReference type="Proteomes" id="UP000005868"/>
    </source>
</evidence>
<dbReference type="InterPro" id="IPR003749">
    <property type="entry name" value="ThiS/MoaD-like"/>
</dbReference>
<gene>
    <name evidence="1" type="ordered locus">Tlie_1227</name>
</gene>
<dbReference type="STRING" id="580340.Tlie_1227"/>
<evidence type="ECO:0000313" key="1">
    <source>
        <dbReference type="EMBL" id="AER66958.1"/>
    </source>
</evidence>
<dbReference type="EMBL" id="CP003096">
    <property type="protein sequence ID" value="AER66958.1"/>
    <property type="molecule type" value="Genomic_DNA"/>
</dbReference>
<organism evidence="1 2">
    <name type="scientific">Thermovirga lienii (strain ATCC BAA-1197 / DSM 17291 / Cas60314)</name>
    <dbReference type="NCBI Taxonomy" id="580340"/>
    <lineage>
        <taxon>Bacteria</taxon>
        <taxon>Thermotogati</taxon>
        <taxon>Synergistota</taxon>
        <taxon>Synergistia</taxon>
        <taxon>Synergistales</taxon>
        <taxon>Thermovirgaceae</taxon>
        <taxon>Thermovirga</taxon>
    </lineage>
</organism>
<accession>G7V5P8</accession>
<dbReference type="eggNOG" id="COG2104">
    <property type="taxonomic scope" value="Bacteria"/>
</dbReference>
<dbReference type="Pfam" id="PF02597">
    <property type="entry name" value="ThiS"/>
    <property type="match status" value="1"/>
</dbReference>
<dbReference type="InterPro" id="IPR016155">
    <property type="entry name" value="Mopterin_synth/thiamin_S_b"/>
</dbReference>
<name>G7V5P8_THELD</name>
<protein>
    <submittedName>
        <fullName evidence="1">Sulfur carrier protein ThiS</fullName>
    </submittedName>
</protein>
<dbReference type="HOGENOM" id="CLU_174611_3_2_0"/>
<dbReference type="NCBIfam" id="TIGR01683">
    <property type="entry name" value="thiS"/>
    <property type="match status" value="1"/>
</dbReference>
<dbReference type="AlphaFoldDB" id="G7V5P8"/>
<dbReference type="KEGG" id="tli:Tlie_1227"/>
<dbReference type="InterPro" id="IPR010035">
    <property type="entry name" value="Thi_S"/>
</dbReference>
<sequence>MITVNGETMEWEEGLTVQDIIERKKYTFPLLAVWINDSPVPREDFSSTKVPDGAKVQIIHMISGG</sequence>
<dbReference type="OrthoDB" id="9798559at2"/>
<proteinExistence type="predicted"/>
<reference evidence="1 2" key="2">
    <citation type="journal article" date="2012" name="Stand. Genomic Sci.">
        <title>Genome sequence of the moderately thermophilic, amino-acid-degrading and sulfur-reducing bacterium Thermovirga lienii type strain (Cas60314(T)).</title>
        <authorList>
            <person name="Goker M."/>
            <person name="Saunders E."/>
            <person name="Lapidus A."/>
            <person name="Nolan M."/>
            <person name="Lucas S."/>
            <person name="Hammon N."/>
            <person name="Deshpande S."/>
            <person name="Cheng J.F."/>
            <person name="Han C."/>
            <person name="Tapia R."/>
            <person name="Goodwin L.A."/>
            <person name="Pitluck S."/>
            <person name="Liolios K."/>
            <person name="Mavromatis K."/>
            <person name="Pagani I."/>
            <person name="Ivanova N."/>
            <person name="Mikhailova N."/>
            <person name="Pati A."/>
            <person name="Chen A."/>
            <person name="Palaniappan K."/>
            <person name="Land M."/>
            <person name="Chang Y.J."/>
            <person name="Jeffries C.D."/>
            <person name="Brambilla E.M."/>
            <person name="Rohde M."/>
            <person name="Spring S."/>
            <person name="Detter J.C."/>
            <person name="Woyke T."/>
            <person name="Bristow J."/>
            <person name="Eisen J.A."/>
            <person name="Markowitz V."/>
            <person name="Hugenholtz P."/>
            <person name="Kyrpides N.C."/>
            <person name="Klenk H.P."/>
        </authorList>
    </citation>
    <scope>NUCLEOTIDE SEQUENCE [LARGE SCALE GENOMIC DNA]</scope>
    <source>
        <strain evidence="2">ATCC BAA-1197 / DSM 17291 / Cas60314</strain>
    </source>
</reference>
<dbReference type="Proteomes" id="UP000005868">
    <property type="component" value="Chromosome"/>
</dbReference>
<keyword evidence="2" id="KW-1185">Reference proteome</keyword>
<dbReference type="SUPFAM" id="SSF54285">
    <property type="entry name" value="MoaD/ThiS"/>
    <property type="match status" value="1"/>
</dbReference>
<dbReference type="PANTHER" id="PTHR34472">
    <property type="entry name" value="SULFUR CARRIER PROTEIN THIS"/>
    <property type="match status" value="1"/>
</dbReference>
<dbReference type="PANTHER" id="PTHR34472:SF1">
    <property type="entry name" value="SULFUR CARRIER PROTEIN THIS"/>
    <property type="match status" value="1"/>
</dbReference>
<dbReference type="Gene3D" id="3.10.20.30">
    <property type="match status" value="1"/>
</dbReference>
<reference evidence="2" key="1">
    <citation type="submission" date="2011-10" db="EMBL/GenBank/DDBJ databases">
        <title>The complete genome of chromosome of Thermovirga lienii DSM 17291.</title>
        <authorList>
            <consortium name="US DOE Joint Genome Institute (JGI-PGF)"/>
            <person name="Lucas S."/>
            <person name="Copeland A."/>
            <person name="Lapidus A."/>
            <person name="Glavina del Rio T."/>
            <person name="Dalin E."/>
            <person name="Tice H."/>
            <person name="Bruce D."/>
            <person name="Goodwin L."/>
            <person name="Pitluck S."/>
            <person name="Peters L."/>
            <person name="Mikhailova N."/>
            <person name="Saunders E."/>
            <person name="Kyrpides N."/>
            <person name="Mavromatis K."/>
            <person name="Ivanova N."/>
            <person name="Last F.I."/>
            <person name="Brettin T."/>
            <person name="Detter J.C."/>
            <person name="Han C."/>
            <person name="Larimer F."/>
            <person name="Land M."/>
            <person name="Hauser L."/>
            <person name="Markowitz V."/>
            <person name="Cheng J.-F."/>
            <person name="Hugenholtz P."/>
            <person name="Woyke T."/>
            <person name="Wu D."/>
            <person name="Spring S."/>
            <person name="Schroeder M."/>
            <person name="Brambilla E.-M."/>
            <person name="Klenk H.-P."/>
            <person name="Eisen J.A."/>
        </authorList>
    </citation>
    <scope>NUCLEOTIDE SEQUENCE [LARGE SCALE GENOMIC DNA]</scope>
    <source>
        <strain evidence="2">ATCC BAA-1197 / DSM 17291 / Cas60314</strain>
    </source>
</reference>
<dbReference type="CDD" id="cd00565">
    <property type="entry name" value="Ubl_ThiS"/>
    <property type="match status" value="1"/>
</dbReference>
<dbReference type="InterPro" id="IPR012675">
    <property type="entry name" value="Beta-grasp_dom_sf"/>
</dbReference>